<gene>
    <name evidence="4" type="ordered locus">GFO_1724</name>
</gene>
<keyword evidence="2" id="KW-0540">Nuclease</keyword>
<sequence>MNRILKKDPRFEKKISSAKSIIALKNQIIHVYDNISDENIWSVLVTHLPKLKDEVRTLTR</sequence>
<dbReference type="STRING" id="411154.GFO_1724"/>
<organism evidence="4 5">
    <name type="scientific">Christiangramia forsetii (strain DSM 17595 / CGMCC 1.15422 / KT0803)</name>
    <name type="common">Gramella forsetii</name>
    <dbReference type="NCBI Taxonomy" id="411154"/>
    <lineage>
        <taxon>Bacteria</taxon>
        <taxon>Pseudomonadati</taxon>
        <taxon>Bacteroidota</taxon>
        <taxon>Flavobacteriia</taxon>
        <taxon>Flavobacteriales</taxon>
        <taxon>Flavobacteriaceae</taxon>
        <taxon>Christiangramia</taxon>
    </lineage>
</organism>
<evidence type="ECO:0000313" key="4">
    <source>
        <dbReference type="EMBL" id="CAL66694.1"/>
    </source>
</evidence>
<dbReference type="Proteomes" id="UP000000755">
    <property type="component" value="Chromosome"/>
</dbReference>
<evidence type="ECO:0000256" key="3">
    <source>
        <dbReference type="ARBA" id="ARBA00022801"/>
    </source>
</evidence>
<protein>
    <recommendedName>
        <fullName evidence="6">Protein containing DUF86</fullName>
    </recommendedName>
</protein>
<dbReference type="GO" id="GO:0110001">
    <property type="term" value="C:toxin-antitoxin complex"/>
    <property type="evidence" value="ECO:0007669"/>
    <property type="project" value="InterPro"/>
</dbReference>
<dbReference type="KEGG" id="gfo:GFO_1724"/>
<evidence type="ECO:0000313" key="5">
    <source>
        <dbReference type="Proteomes" id="UP000000755"/>
    </source>
</evidence>
<dbReference type="eggNOG" id="COG2361">
    <property type="taxonomic scope" value="Bacteria"/>
</dbReference>
<evidence type="ECO:0000256" key="1">
    <source>
        <dbReference type="ARBA" id="ARBA00022649"/>
    </source>
</evidence>
<dbReference type="RefSeq" id="WP_011709602.1">
    <property type="nucleotide sequence ID" value="NC_008571.1"/>
</dbReference>
<evidence type="ECO:0008006" key="6">
    <source>
        <dbReference type="Google" id="ProtNLM"/>
    </source>
</evidence>
<evidence type="ECO:0000256" key="2">
    <source>
        <dbReference type="ARBA" id="ARBA00022722"/>
    </source>
</evidence>
<keyword evidence="3" id="KW-0378">Hydrolase</keyword>
<dbReference type="EMBL" id="CU207366">
    <property type="protein sequence ID" value="CAL66694.1"/>
    <property type="molecule type" value="Genomic_DNA"/>
</dbReference>
<dbReference type="HOGENOM" id="CLU_2935041_0_0_10"/>
<reference evidence="4 5" key="1">
    <citation type="journal article" date="2006" name="Environ. Microbiol.">
        <title>Whole genome analysis of the marine Bacteroidetes'Gramella forsetii' reveals adaptations to degradation of polymeric organic matter.</title>
        <authorList>
            <person name="Bauer M."/>
            <person name="Kube M."/>
            <person name="Teeling H."/>
            <person name="Richter M."/>
            <person name="Lombardot T."/>
            <person name="Allers E."/>
            <person name="Wuerdemann C.A."/>
            <person name="Quast C."/>
            <person name="Kuhl H."/>
            <person name="Knaust F."/>
            <person name="Woebken D."/>
            <person name="Bischof K."/>
            <person name="Mussmann M."/>
            <person name="Choudhuri J.V."/>
            <person name="Meyer F."/>
            <person name="Reinhardt R."/>
            <person name="Amann R.I."/>
            <person name="Gloeckner F.O."/>
        </authorList>
    </citation>
    <scope>NUCLEOTIDE SEQUENCE [LARGE SCALE GENOMIC DNA]</scope>
    <source>
        <strain evidence="4 5">KT0803</strain>
    </source>
</reference>
<accession>A0M249</accession>
<dbReference type="AlphaFoldDB" id="A0M249"/>
<dbReference type="Pfam" id="PF01934">
    <property type="entry name" value="HepT-like"/>
    <property type="match status" value="1"/>
</dbReference>
<proteinExistence type="predicted"/>
<name>A0M249_CHRFK</name>
<keyword evidence="1" id="KW-1277">Toxin-antitoxin system</keyword>
<dbReference type="GO" id="GO:0016787">
    <property type="term" value="F:hydrolase activity"/>
    <property type="evidence" value="ECO:0007669"/>
    <property type="project" value="UniProtKB-KW"/>
</dbReference>
<dbReference type="GO" id="GO:0004540">
    <property type="term" value="F:RNA nuclease activity"/>
    <property type="evidence" value="ECO:0007669"/>
    <property type="project" value="InterPro"/>
</dbReference>
<dbReference type="InterPro" id="IPR008201">
    <property type="entry name" value="HepT-like"/>
</dbReference>